<comment type="caution">
    <text evidence="9">The sequence shown here is derived from an EMBL/GenBank/DDBJ whole genome shotgun (WGS) entry which is preliminary data.</text>
</comment>
<comment type="similarity">
    <text evidence="7">Belongs to the binding-protein-dependent transport system permease family.</text>
</comment>
<feature type="transmembrane region" description="Helical" evidence="7">
    <location>
        <begin position="100"/>
        <end position="124"/>
    </location>
</feature>
<evidence type="ECO:0000256" key="1">
    <source>
        <dbReference type="ARBA" id="ARBA00004651"/>
    </source>
</evidence>
<dbReference type="GO" id="GO:0005886">
    <property type="term" value="C:plasma membrane"/>
    <property type="evidence" value="ECO:0007669"/>
    <property type="project" value="UniProtKB-SubCell"/>
</dbReference>
<keyword evidence="6 7" id="KW-0472">Membrane</keyword>
<keyword evidence="10" id="KW-1185">Reference proteome</keyword>
<evidence type="ECO:0000256" key="5">
    <source>
        <dbReference type="ARBA" id="ARBA00022989"/>
    </source>
</evidence>
<dbReference type="InterPro" id="IPR000515">
    <property type="entry name" value="MetI-like"/>
</dbReference>
<feature type="transmembrane region" description="Helical" evidence="7">
    <location>
        <begin position="271"/>
        <end position="290"/>
    </location>
</feature>
<dbReference type="PROSITE" id="PS50928">
    <property type="entry name" value="ABC_TM1"/>
    <property type="match status" value="1"/>
</dbReference>
<feature type="transmembrane region" description="Helical" evidence="7">
    <location>
        <begin position="39"/>
        <end position="60"/>
    </location>
</feature>
<evidence type="ECO:0000256" key="3">
    <source>
        <dbReference type="ARBA" id="ARBA00022475"/>
    </source>
</evidence>
<evidence type="ECO:0000256" key="4">
    <source>
        <dbReference type="ARBA" id="ARBA00022692"/>
    </source>
</evidence>
<comment type="subcellular location">
    <subcellularLocation>
        <location evidence="1 7">Cell membrane</location>
        <topology evidence="1 7">Multi-pass membrane protein</topology>
    </subcellularLocation>
</comment>
<name>A0A2G4EWF1_9CYAN</name>
<dbReference type="SUPFAM" id="SSF161098">
    <property type="entry name" value="MetI-like"/>
    <property type="match status" value="1"/>
</dbReference>
<dbReference type="PANTHER" id="PTHR43744:SF3">
    <property type="entry name" value="LACTOSE TRANSPORT SYSTEM PERMEASE PROTEIN LACG"/>
    <property type="match status" value="1"/>
</dbReference>
<evidence type="ECO:0000256" key="7">
    <source>
        <dbReference type="RuleBase" id="RU363032"/>
    </source>
</evidence>
<evidence type="ECO:0000313" key="9">
    <source>
        <dbReference type="EMBL" id="PHX53770.1"/>
    </source>
</evidence>
<evidence type="ECO:0000256" key="2">
    <source>
        <dbReference type="ARBA" id="ARBA00022448"/>
    </source>
</evidence>
<dbReference type="CDD" id="cd06261">
    <property type="entry name" value="TM_PBP2"/>
    <property type="match status" value="1"/>
</dbReference>
<dbReference type="InterPro" id="IPR035906">
    <property type="entry name" value="MetI-like_sf"/>
</dbReference>
<dbReference type="Pfam" id="PF00528">
    <property type="entry name" value="BPD_transp_1"/>
    <property type="match status" value="1"/>
</dbReference>
<evidence type="ECO:0000256" key="6">
    <source>
        <dbReference type="ARBA" id="ARBA00023136"/>
    </source>
</evidence>
<proteinExistence type="inferred from homology"/>
<protein>
    <submittedName>
        <fullName evidence="9">Carbohydrate ABC transporter permease</fullName>
    </submittedName>
</protein>
<dbReference type="Proteomes" id="UP000226442">
    <property type="component" value="Unassembled WGS sequence"/>
</dbReference>
<reference evidence="9" key="1">
    <citation type="submission" date="2017-10" db="EMBL/GenBank/DDBJ databases">
        <title>Draft genome sequence of the planktic cyanobacteria Tychonema bourrellyi isolated from alpine lentic freshwater.</title>
        <authorList>
            <person name="Tett A."/>
            <person name="Armanini F."/>
            <person name="Asnicar F."/>
            <person name="Boscaini A."/>
            <person name="Pasolli E."/>
            <person name="Zolfo M."/>
            <person name="Donati C."/>
            <person name="Salmaso N."/>
            <person name="Segata N."/>
        </authorList>
    </citation>
    <scope>NUCLEOTIDE SEQUENCE</scope>
    <source>
        <strain evidence="9">FEM_GT703</strain>
    </source>
</reference>
<keyword evidence="4 7" id="KW-0812">Transmembrane</keyword>
<evidence type="ECO:0000259" key="8">
    <source>
        <dbReference type="PROSITE" id="PS50928"/>
    </source>
</evidence>
<dbReference type="EMBL" id="NXIB02000156">
    <property type="protein sequence ID" value="PHX53770.1"/>
    <property type="molecule type" value="Genomic_DNA"/>
</dbReference>
<keyword evidence="2 7" id="KW-0813">Transport</keyword>
<dbReference type="OrthoDB" id="9771544at2"/>
<feature type="transmembrane region" description="Helical" evidence="7">
    <location>
        <begin position="136"/>
        <end position="157"/>
    </location>
</feature>
<evidence type="ECO:0000313" key="10">
    <source>
        <dbReference type="Proteomes" id="UP000226442"/>
    </source>
</evidence>
<dbReference type="RefSeq" id="WP_096829023.1">
    <property type="nucleotide sequence ID" value="NZ_NXIB02000156.1"/>
</dbReference>
<dbReference type="AlphaFoldDB" id="A0A2G4EWF1"/>
<dbReference type="Gene3D" id="1.10.3720.10">
    <property type="entry name" value="MetI-like"/>
    <property type="match status" value="1"/>
</dbReference>
<keyword evidence="5 7" id="KW-1133">Transmembrane helix</keyword>
<feature type="domain" description="ABC transmembrane type-1" evidence="8">
    <location>
        <begin position="101"/>
        <end position="290"/>
    </location>
</feature>
<dbReference type="GO" id="GO:0055085">
    <property type="term" value="P:transmembrane transport"/>
    <property type="evidence" value="ECO:0007669"/>
    <property type="project" value="InterPro"/>
</dbReference>
<dbReference type="PANTHER" id="PTHR43744">
    <property type="entry name" value="ABC TRANSPORTER PERMEASE PROTEIN MG189-RELATED-RELATED"/>
    <property type="match status" value="1"/>
</dbReference>
<accession>A0A2G4EWF1</accession>
<sequence>MDNKASREARTYNHIPIMNNIKTKKPNSPNATPSLWKTLWIYGMMSAIGLLMLFPLLWLLSTSLKSPTENIFQFPPQLWPQQPTLQNFIKVWQTNPFGRYLFNSTLIATLTVSINVLFCALAAYPLARINFRGREAILIIIISTIMIPFQIVMIPLYVLTVQLGLKNSYLGVIFPGLASAFGIFLLRQAFLAVPKELEEAARIDGCSELGIWWHIMIPAIKPALVTLGIFVFIGSWSDFLWPLLVLDRPEYYTLPLGVANLAGTFSLDWRLVAAGSIISIVPVLGLFLILQKYIVPTETATGVKG</sequence>
<organism evidence="9 10">
    <name type="scientific">Tychonema bourrellyi FEM_GT703</name>
    <dbReference type="NCBI Taxonomy" id="2040638"/>
    <lineage>
        <taxon>Bacteria</taxon>
        <taxon>Bacillati</taxon>
        <taxon>Cyanobacteriota</taxon>
        <taxon>Cyanophyceae</taxon>
        <taxon>Oscillatoriophycideae</taxon>
        <taxon>Oscillatoriales</taxon>
        <taxon>Microcoleaceae</taxon>
        <taxon>Tychonema</taxon>
    </lineage>
</organism>
<gene>
    <name evidence="9" type="ORF">CP500_019670</name>
</gene>
<feature type="transmembrane region" description="Helical" evidence="7">
    <location>
        <begin position="169"/>
        <end position="190"/>
    </location>
</feature>
<keyword evidence="3" id="KW-1003">Cell membrane</keyword>
<feature type="transmembrane region" description="Helical" evidence="7">
    <location>
        <begin position="211"/>
        <end position="236"/>
    </location>
</feature>